<protein>
    <submittedName>
        <fullName evidence="2">Uncharacterized protein</fullName>
    </submittedName>
</protein>
<feature type="compositionally biased region" description="Polar residues" evidence="1">
    <location>
        <begin position="49"/>
        <end position="64"/>
    </location>
</feature>
<name>A0AAD6G033_9EURO</name>
<reference evidence="2" key="1">
    <citation type="submission" date="2022-12" db="EMBL/GenBank/DDBJ databases">
        <authorList>
            <person name="Petersen C."/>
        </authorList>
    </citation>
    <scope>NUCLEOTIDE SEQUENCE</scope>
    <source>
        <strain evidence="2">IBT 16125</strain>
    </source>
</reference>
<keyword evidence="3" id="KW-1185">Reference proteome</keyword>
<evidence type="ECO:0000313" key="3">
    <source>
        <dbReference type="Proteomes" id="UP001213681"/>
    </source>
</evidence>
<feature type="region of interest" description="Disordered" evidence="1">
    <location>
        <begin position="26"/>
        <end position="91"/>
    </location>
</feature>
<dbReference type="AlphaFoldDB" id="A0AAD6G033"/>
<gene>
    <name evidence="2" type="ORF">N7458_010464</name>
</gene>
<feature type="compositionally biased region" description="Basic and acidic residues" evidence="1">
    <location>
        <begin position="67"/>
        <end position="84"/>
    </location>
</feature>
<comment type="caution">
    <text evidence="2">The sequence shown here is derived from an EMBL/GenBank/DDBJ whole genome shotgun (WGS) entry which is preliminary data.</text>
</comment>
<sequence length="91" mass="10136">MNIIDSTGNTALSLTPEGSRVARILHEHSASSDKQGGKHRVAAEPRPHSNISRTPSRSIKPTISESAEERKKKLEKKKVEERRNRTLKGII</sequence>
<dbReference type="EMBL" id="JAPVEA010000008">
    <property type="protein sequence ID" value="KAJ5439466.1"/>
    <property type="molecule type" value="Genomic_DNA"/>
</dbReference>
<dbReference type="RefSeq" id="XP_056762695.1">
    <property type="nucleotide sequence ID" value="XM_056913846.1"/>
</dbReference>
<dbReference type="Proteomes" id="UP001213681">
    <property type="component" value="Unassembled WGS sequence"/>
</dbReference>
<evidence type="ECO:0000256" key="1">
    <source>
        <dbReference type="SAM" id="MobiDB-lite"/>
    </source>
</evidence>
<evidence type="ECO:0000313" key="2">
    <source>
        <dbReference type="EMBL" id="KAJ5439466.1"/>
    </source>
</evidence>
<organism evidence="2 3">
    <name type="scientific">Penicillium daleae</name>
    <dbReference type="NCBI Taxonomy" id="63821"/>
    <lineage>
        <taxon>Eukaryota</taxon>
        <taxon>Fungi</taxon>
        <taxon>Dikarya</taxon>
        <taxon>Ascomycota</taxon>
        <taxon>Pezizomycotina</taxon>
        <taxon>Eurotiomycetes</taxon>
        <taxon>Eurotiomycetidae</taxon>
        <taxon>Eurotiales</taxon>
        <taxon>Aspergillaceae</taxon>
        <taxon>Penicillium</taxon>
    </lineage>
</organism>
<dbReference type="GeneID" id="81604089"/>
<reference evidence="2" key="2">
    <citation type="journal article" date="2023" name="IMA Fungus">
        <title>Comparative genomic study of the Penicillium genus elucidates a diverse pangenome and 15 lateral gene transfer events.</title>
        <authorList>
            <person name="Petersen C."/>
            <person name="Sorensen T."/>
            <person name="Nielsen M.R."/>
            <person name="Sondergaard T.E."/>
            <person name="Sorensen J.L."/>
            <person name="Fitzpatrick D.A."/>
            <person name="Frisvad J.C."/>
            <person name="Nielsen K.L."/>
        </authorList>
    </citation>
    <scope>NUCLEOTIDE SEQUENCE</scope>
    <source>
        <strain evidence="2">IBT 16125</strain>
    </source>
</reference>
<accession>A0AAD6G033</accession>
<proteinExistence type="predicted"/>